<dbReference type="AlphaFoldDB" id="G7WAL8"/>
<dbReference type="eggNOG" id="ENOG5033JQF">
    <property type="taxonomic scope" value="Bacteria"/>
</dbReference>
<name>G7WAL8_DESOD</name>
<dbReference type="PATRIC" id="fig|768706.3.peg.1090"/>
<dbReference type="KEGG" id="dor:Desor_1113"/>
<organism evidence="1 2">
    <name type="scientific">Desulfosporosinus orientis (strain ATCC 19365 / DSM 765 / NCIMB 8382 / VKM B-1628 / Singapore I)</name>
    <name type="common">Desulfotomaculum orientis</name>
    <dbReference type="NCBI Taxonomy" id="768706"/>
    <lineage>
        <taxon>Bacteria</taxon>
        <taxon>Bacillati</taxon>
        <taxon>Bacillota</taxon>
        <taxon>Clostridia</taxon>
        <taxon>Eubacteriales</taxon>
        <taxon>Desulfitobacteriaceae</taxon>
        <taxon>Desulfosporosinus</taxon>
    </lineage>
</organism>
<accession>G7WAL8</accession>
<dbReference type="HOGENOM" id="CLU_123242_0_0_9"/>
<dbReference type="Proteomes" id="UP000006346">
    <property type="component" value="Chromosome"/>
</dbReference>
<evidence type="ECO:0000313" key="2">
    <source>
        <dbReference type="Proteomes" id="UP000006346"/>
    </source>
</evidence>
<proteinExistence type="predicted"/>
<reference evidence="2" key="1">
    <citation type="submission" date="2011-11" db="EMBL/GenBank/DDBJ databases">
        <title>Complete sequence of Desulfosporosinus orientis DSM 765.</title>
        <authorList>
            <person name="Lucas S."/>
            <person name="Han J."/>
            <person name="Lapidus A."/>
            <person name="Cheng J.-F."/>
            <person name="Goodwin L."/>
            <person name="Pitluck S."/>
            <person name="Peters L."/>
            <person name="Ovchinnikova G."/>
            <person name="Teshima H."/>
            <person name="Detter J.C."/>
            <person name="Han C."/>
            <person name="Tapia R."/>
            <person name="Land M."/>
            <person name="Hauser L."/>
            <person name="Kyrpides N."/>
            <person name="Ivanova N."/>
            <person name="Pagani I."/>
            <person name="Pester M."/>
            <person name="Spring S."/>
            <person name="Ollivier B."/>
            <person name="Rattei T."/>
            <person name="Klenk H.-P."/>
            <person name="Wagner M."/>
            <person name="Loy A."/>
            <person name="Woyke T."/>
        </authorList>
    </citation>
    <scope>NUCLEOTIDE SEQUENCE [LARGE SCALE GENOMIC DNA]</scope>
    <source>
        <strain evidence="2">ATCC 19365 / DSM 765 / NCIMB 8382 / VKM B-1628</strain>
    </source>
</reference>
<dbReference type="STRING" id="768706.Desor_1113"/>
<gene>
    <name evidence="1" type="ordered locus">Desor_1113</name>
</gene>
<reference evidence="1 2" key="2">
    <citation type="journal article" date="2012" name="J. Bacteriol.">
        <title>Complete genome sequences of Desulfosporosinus orientis DSM765T, Desulfosporosinus youngiae DSM17734T, Desulfosporosinus meridiei DSM13257T, and Desulfosporosinus acidiphilus DSM22704T.</title>
        <authorList>
            <person name="Pester M."/>
            <person name="Brambilla E."/>
            <person name="Alazard D."/>
            <person name="Rattei T."/>
            <person name="Weinmaier T."/>
            <person name="Han J."/>
            <person name="Lucas S."/>
            <person name="Lapidus A."/>
            <person name="Cheng J.F."/>
            <person name="Goodwin L."/>
            <person name="Pitluck S."/>
            <person name="Peters L."/>
            <person name="Ovchinnikova G."/>
            <person name="Teshima H."/>
            <person name="Detter J.C."/>
            <person name="Han C.S."/>
            <person name="Tapia R."/>
            <person name="Land M.L."/>
            <person name="Hauser L."/>
            <person name="Kyrpides N.C."/>
            <person name="Ivanova N.N."/>
            <person name="Pagani I."/>
            <person name="Huntmann M."/>
            <person name="Wei C.L."/>
            <person name="Davenport K.W."/>
            <person name="Daligault H."/>
            <person name="Chain P.S."/>
            <person name="Chen A."/>
            <person name="Mavromatis K."/>
            <person name="Markowitz V."/>
            <person name="Szeto E."/>
            <person name="Mikhailova N."/>
            <person name="Pati A."/>
            <person name="Wagner M."/>
            <person name="Woyke T."/>
            <person name="Ollivier B."/>
            <person name="Klenk H.P."/>
            <person name="Spring S."/>
            <person name="Loy A."/>
        </authorList>
    </citation>
    <scope>NUCLEOTIDE SEQUENCE [LARGE SCALE GENOMIC DNA]</scope>
    <source>
        <strain evidence="2">ATCC 19365 / DSM 765 / NCIMB 8382 / VKM B-1628</strain>
    </source>
</reference>
<sequence>MRRRGKGSLMEWFWLTVQRSERRIIRVMVLASVLLLVMQLSAVKDPLDFYMTVAAKVEAPPLDLPALAPPEAETAVKTWTITLRAVPVAPIRVVQDGTVLATLGKGEQQIAVHSGQIQLDGIGVPQIVKVQVVKKDAQLNEPRQNQVMIIQGNIQNFAVKP</sequence>
<keyword evidence="2" id="KW-1185">Reference proteome</keyword>
<evidence type="ECO:0000313" key="1">
    <source>
        <dbReference type="EMBL" id="AET66786.1"/>
    </source>
</evidence>
<dbReference type="EMBL" id="CP003108">
    <property type="protein sequence ID" value="AET66786.1"/>
    <property type="molecule type" value="Genomic_DNA"/>
</dbReference>
<protein>
    <submittedName>
        <fullName evidence="1">Uncharacterized protein</fullName>
    </submittedName>
</protein>